<protein>
    <submittedName>
        <fullName evidence="1">Uncharacterized protein</fullName>
    </submittedName>
</protein>
<evidence type="ECO:0000313" key="2">
    <source>
        <dbReference type="Proteomes" id="UP000724874"/>
    </source>
</evidence>
<gene>
    <name evidence="1" type="ORF">CPB84DRAFT_1799847</name>
</gene>
<dbReference type="Proteomes" id="UP000724874">
    <property type="component" value="Unassembled WGS sequence"/>
</dbReference>
<dbReference type="EMBL" id="JADNYJ010000275">
    <property type="protein sequence ID" value="KAF8872212.1"/>
    <property type="molecule type" value="Genomic_DNA"/>
</dbReference>
<reference evidence="1" key="1">
    <citation type="submission" date="2020-11" db="EMBL/GenBank/DDBJ databases">
        <authorList>
            <consortium name="DOE Joint Genome Institute"/>
            <person name="Ahrendt S."/>
            <person name="Riley R."/>
            <person name="Andreopoulos W."/>
            <person name="LaButti K."/>
            <person name="Pangilinan J."/>
            <person name="Ruiz-duenas F.J."/>
            <person name="Barrasa J.M."/>
            <person name="Sanchez-Garcia M."/>
            <person name="Camarero S."/>
            <person name="Miyauchi S."/>
            <person name="Serrano A."/>
            <person name="Linde D."/>
            <person name="Babiker R."/>
            <person name="Drula E."/>
            <person name="Ayuso-Fernandez I."/>
            <person name="Pacheco R."/>
            <person name="Padilla G."/>
            <person name="Ferreira P."/>
            <person name="Barriuso J."/>
            <person name="Kellner H."/>
            <person name="Castanera R."/>
            <person name="Alfaro M."/>
            <person name="Ramirez L."/>
            <person name="Pisabarro A.G."/>
            <person name="Kuo A."/>
            <person name="Tritt A."/>
            <person name="Lipzen A."/>
            <person name="He G."/>
            <person name="Yan M."/>
            <person name="Ng V."/>
            <person name="Cullen D."/>
            <person name="Martin F."/>
            <person name="Rosso M.-N."/>
            <person name="Henrissat B."/>
            <person name="Hibbett D."/>
            <person name="Martinez A.T."/>
            <person name="Grigoriev I.V."/>
        </authorList>
    </citation>
    <scope>NUCLEOTIDE SEQUENCE</scope>
    <source>
        <strain evidence="1">AH 44721</strain>
    </source>
</reference>
<keyword evidence="2" id="KW-1185">Reference proteome</keyword>
<comment type="caution">
    <text evidence="1">The sequence shown here is derived from an EMBL/GenBank/DDBJ whole genome shotgun (WGS) entry which is preliminary data.</text>
</comment>
<name>A0A9P5N8L3_GYMJU</name>
<sequence>MTDEPQKWRIFILFPPSSKPFFEPSSVHSSTSFFLFPCVPWDPTSSELEPGRLPEYLWRHLLFLFFTSHIHGVPVVYHHADALTWLFLKINLSVSFTSLTPGAFPLLRSQYCLNTCICTPTRQPPSSFSFFFSSSPTCSLIIFILLQCSQSQNTITDLYFFQ</sequence>
<proteinExistence type="predicted"/>
<evidence type="ECO:0000313" key="1">
    <source>
        <dbReference type="EMBL" id="KAF8872212.1"/>
    </source>
</evidence>
<feature type="non-terminal residue" evidence="1">
    <location>
        <position position="162"/>
    </location>
</feature>
<organism evidence="1 2">
    <name type="scientific">Gymnopilus junonius</name>
    <name type="common">Spectacular rustgill mushroom</name>
    <name type="synonym">Gymnopilus spectabilis subsp. junonius</name>
    <dbReference type="NCBI Taxonomy" id="109634"/>
    <lineage>
        <taxon>Eukaryota</taxon>
        <taxon>Fungi</taxon>
        <taxon>Dikarya</taxon>
        <taxon>Basidiomycota</taxon>
        <taxon>Agaricomycotina</taxon>
        <taxon>Agaricomycetes</taxon>
        <taxon>Agaricomycetidae</taxon>
        <taxon>Agaricales</taxon>
        <taxon>Agaricineae</taxon>
        <taxon>Hymenogastraceae</taxon>
        <taxon>Gymnopilus</taxon>
    </lineage>
</organism>
<accession>A0A9P5N8L3</accession>
<dbReference type="AlphaFoldDB" id="A0A9P5N8L3"/>